<accession>A0A914LZ42</accession>
<dbReference type="AlphaFoldDB" id="A0A914LZ42"/>
<evidence type="ECO:0000256" key="1">
    <source>
        <dbReference type="SAM" id="Phobius"/>
    </source>
</evidence>
<reference evidence="3" key="1">
    <citation type="submission" date="2022-11" db="UniProtKB">
        <authorList>
            <consortium name="WormBaseParasite"/>
        </authorList>
    </citation>
    <scope>IDENTIFICATION</scope>
</reference>
<evidence type="ECO:0000313" key="3">
    <source>
        <dbReference type="WBParaSite" id="Minc3s00822g17758"/>
    </source>
</evidence>
<keyword evidence="2" id="KW-1185">Reference proteome</keyword>
<sequence length="66" mass="7332">MARCNCISNLGIINLEKKSLLTRSTIPFFCSTFGWDGRGRYGISVASFAALLAKFAWCFFPCVCAR</sequence>
<evidence type="ECO:0000313" key="2">
    <source>
        <dbReference type="Proteomes" id="UP000887563"/>
    </source>
</evidence>
<keyword evidence="1" id="KW-0812">Transmembrane</keyword>
<keyword evidence="1" id="KW-0472">Membrane</keyword>
<protein>
    <submittedName>
        <fullName evidence="3">Candidate secreted effector</fullName>
    </submittedName>
</protein>
<dbReference type="Proteomes" id="UP000887563">
    <property type="component" value="Unplaced"/>
</dbReference>
<dbReference type="WBParaSite" id="Minc3s00822g17758">
    <property type="protein sequence ID" value="Minc3s00822g17758"/>
    <property type="gene ID" value="Minc3s00822g17758"/>
</dbReference>
<keyword evidence="1" id="KW-1133">Transmembrane helix</keyword>
<organism evidence="2 3">
    <name type="scientific">Meloidogyne incognita</name>
    <name type="common">Southern root-knot nematode worm</name>
    <name type="synonym">Oxyuris incognita</name>
    <dbReference type="NCBI Taxonomy" id="6306"/>
    <lineage>
        <taxon>Eukaryota</taxon>
        <taxon>Metazoa</taxon>
        <taxon>Ecdysozoa</taxon>
        <taxon>Nematoda</taxon>
        <taxon>Chromadorea</taxon>
        <taxon>Rhabditida</taxon>
        <taxon>Tylenchina</taxon>
        <taxon>Tylenchomorpha</taxon>
        <taxon>Tylenchoidea</taxon>
        <taxon>Meloidogynidae</taxon>
        <taxon>Meloidogyninae</taxon>
        <taxon>Meloidogyne</taxon>
        <taxon>Meloidogyne incognita group</taxon>
    </lineage>
</organism>
<proteinExistence type="predicted"/>
<name>A0A914LZ42_MELIC</name>
<feature type="transmembrane region" description="Helical" evidence="1">
    <location>
        <begin position="41"/>
        <end position="64"/>
    </location>
</feature>